<dbReference type="Ensembl" id="ENSFCTT00005039253.1">
    <property type="protein sequence ID" value="ENSFCTP00005027564.1"/>
    <property type="gene ID" value="ENSFCTG00005013793.1"/>
</dbReference>
<dbReference type="SUPFAM" id="SSF54189">
    <property type="entry name" value="Ribosomal proteins S24e, L23 and L15e"/>
    <property type="match status" value="1"/>
</dbReference>
<dbReference type="GeneTree" id="ENSGT00940000165493"/>
<keyword evidence="5" id="KW-1185">Reference proteome</keyword>
<protein>
    <recommendedName>
        <fullName evidence="6">Ribosomal protein L23/L25 N-terminal domain-containing protein</fullName>
    </recommendedName>
</protein>
<keyword evidence="3" id="KW-0687">Ribonucleoprotein</keyword>
<reference evidence="4" key="2">
    <citation type="submission" date="2025-08" db="UniProtKB">
        <authorList>
            <consortium name="Ensembl"/>
        </authorList>
    </citation>
    <scope>IDENTIFICATION</scope>
    <source>
        <strain evidence="4">breed Abyssinian</strain>
    </source>
</reference>
<evidence type="ECO:0000313" key="5">
    <source>
        <dbReference type="Proteomes" id="UP000823872"/>
    </source>
</evidence>
<evidence type="ECO:0000256" key="1">
    <source>
        <dbReference type="ARBA" id="ARBA00006700"/>
    </source>
</evidence>
<reference evidence="4 5" key="1">
    <citation type="submission" date="2021-02" db="EMBL/GenBank/DDBJ databases">
        <title>Safari Cat Assemblies.</title>
        <authorList>
            <person name="Bredemeyer K.R."/>
            <person name="Murphy W.J."/>
        </authorList>
    </citation>
    <scope>NUCLEOTIDE SEQUENCE [LARGE SCALE GENOMIC DNA]</scope>
</reference>
<dbReference type="InterPro" id="IPR012677">
    <property type="entry name" value="Nucleotide-bd_a/b_plait_sf"/>
</dbReference>
<evidence type="ECO:0000256" key="2">
    <source>
        <dbReference type="ARBA" id="ARBA00022980"/>
    </source>
</evidence>
<name>A0ABI7XYD3_FELCA</name>
<keyword evidence="2" id="KW-0689">Ribosomal protein</keyword>
<dbReference type="InterPro" id="IPR013025">
    <property type="entry name" value="Ribosomal_uL23-like"/>
</dbReference>
<dbReference type="Proteomes" id="UP000823872">
    <property type="component" value="Chromosome E1"/>
</dbReference>
<sequence>MRMELKEKEEALALPKAKARKGFESRESCAERCPKSHTKKKIRIHIPKAAQIASKEHPRRNKLDCYAITKFPLTSASAMEKIEEHSTLVFIVDVQGNKHQIKQATKKF</sequence>
<proteinExistence type="inferred from homology"/>
<organism evidence="4 5">
    <name type="scientific">Felis catus</name>
    <name type="common">Cat</name>
    <name type="synonym">Felis silvestris catus</name>
    <dbReference type="NCBI Taxonomy" id="9685"/>
    <lineage>
        <taxon>Eukaryota</taxon>
        <taxon>Metazoa</taxon>
        <taxon>Chordata</taxon>
        <taxon>Craniata</taxon>
        <taxon>Vertebrata</taxon>
        <taxon>Euteleostomi</taxon>
        <taxon>Mammalia</taxon>
        <taxon>Eutheria</taxon>
        <taxon>Laurasiatheria</taxon>
        <taxon>Carnivora</taxon>
        <taxon>Feliformia</taxon>
        <taxon>Felidae</taxon>
        <taxon>Felinae</taxon>
        <taxon>Felis</taxon>
    </lineage>
</organism>
<dbReference type="PANTHER" id="PTHR11620">
    <property type="entry name" value="60S RIBOSOMAL PROTEIN L23A"/>
    <property type="match status" value="1"/>
</dbReference>
<evidence type="ECO:0008006" key="6">
    <source>
        <dbReference type="Google" id="ProtNLM"/>
    </source>
</evidence>
<dbReference type="Gene3D" id="3.30.70.330">
    <property type="match status" value="1"/>
</dbReference>
<evidence type="ECO:0000313" key="4">
    <source>
        <dbReference type="Ensembl" id="ENSFCTP00005027564.1"/>
    </source>
</evidence>
<dbReference type="InterPro" id="IPR012678">
    <property type="entry name" value="Ribosomal_uL23/eL15/eS24_sf"/>
</dbReference>
<reference evidence="4" key="3">
    <citation type="submission" date="2025-09" db="UniProtKB">
        <authorList>
            <consortium name="Ensembl"/>
        </authorList>
    </citation>
    <scope>IDENTIFICATION</scope>
    <source>
        <strain evidence="4">breed Abyssinian</strain>
    </source>
</reference>
<evidence type="ECO:0000256" key="3">
    <source>
        <dbReference type="ARBA" id="ARBA00023274"/>
    </source>
</evidence>
<comment type="similarity">
    <text evidence="1">Belongs to the universal ribosomal protein uL23 family.</text>
</comment>
<accession>A0ABI7XYD3</accession>